<proteinExistence type="predicted"/>
<dbReference type="EMBL" id="HBEW01004903">
    <property type="protein sequence ID" value="CAD8582918.1"/>
    <property type="molecule type" value="Transcribed_RNA"/>
</dbReference>
<reference evidence="3" key="1">
    <citation type="submission" date="2021-01" db="EMBL/GenBank/DDBJ databases">
        <authorList>
            <person name="Corre E."/>
            <person name="Pelletier E."/>
            <person name="Niang G."/>
            <person name="Scheremetjew M."/>
            <person name="Finn R."/>
            <person name="Kale V."/>
            <person name="Holt S."/>
            <person name="Cochrane G."/>
            <person name="Meng A."/>
            <person name="Brown T."/>
            <person name="Cohen L."/>
        </authorList>
    </citation>
    <scope>NUCLEOTIDE SEQUENCE</scope>
    <source>
        <strain evidence="3">Clade-D-RCC2572</strain>
    </source>
</reference>
<dbReference type="AlphaFoldDB" id="A0A7S0KL07"/>
<feature type="compositionally biased region" description="Low complexity" evidence="2">
    <location>
        <begin position="53"/>
        <end position="65"/>
    </location>
</feature>
<protein>
    <submittedName>
        <fullName evidence="3">Uncharacterized protein</fullName>
    </submittedName>
</protein>
<feature type="coiled-coil region" evidence="1">
    <location>
        <begin position="156"/>
        <end position="192"/>
    </location>
</feature>
<sequence>MALRDESDDDDDDESDGAFDDALTSPVMATVNGSRKDGTMKMKKSKNARARPSTTSTTTTTTTVSGVGGLDLDVDDGFNFSEALKKRKVDVKSPRQGASGGARKRGGASAASASGRRDSNPEKENKENKKGSIAWLLEEQAQDAKAAKLAQVVMERRKADDAILRAQRERENEEMKREIAREEEEAMRAIEREHNSDEIGETIVVCDSKCTLTVDAFVDASLPEVLETQVTFDAVDDFTDFTERTGKKPGSCHFGYDQFNEDVKVVMLLEGFMPLMWLKRRANGERNVVLKSELTWLWSMVRNFASRDVGCAARDAILVALGFDTKLGSLFDGELSRFDYTRKRVRERYDAPAWSPSATEACEALESLGAQIPDQATQSSKPESAGTNPKTFRLRPEFFILLQVITAYCDNAFVRATEFDQSADACAKLLQMYASIATDPRTRTLDVVVEQAAASLLACVSDAQWSAFKANAVKRLTELTGEDEYAIKLRITQWLPCTTHRERDMRDALAAAAIVSLQHKIPRADGKKTKPVKLTAKLASDISRDDAQSILNRRRDAAEQIADARLDSKLEAPDVWRLVYVMDLVDIVLNGGVVIEGEDLFPEGGLERFMQFLSTKLPRTFRPSLSALKTKIWAVKTRYERIGDVTRAAIQAAKDAVYQV</sequence>
<organism evidence="3">
    <name type="scientific">Ostreococcus mediterraneus</name>
    <dbReference type="NCBI Taxonomy" id="1486918"/>
    <lineage>
        <taxon>Eukaryota</taxon>
        <taxon>Viridiplantae</taxon>
        <taxon>Chlorophyta</taxon>
        <taxon>Mamiellophyceae</taxon>
        <taxon>Mamiellales</taxon>
        <taxon>Bathycoccaceae</taxon>
        <taxon>Ostreococcus</taxon>
    </lineage>
</organism>
<feature type="region of interest" description="Disordered" evidence="2">
    <location>
        <begin position="1"/>
        <end position="73"/>
    </location>
</feature>
<keyword evidence="1" id="KW-0175">Coiled coil</keyword>
<evidence type="ECO:0000256" key="1">
    <source>
        <dbReference type="SAM" id="Coils"/>
    </source>
</evidence>
<feature type="compositionally biased region" description="Basic and acidic residues" evidence="2">
    <location>
        <begin position="115"/>
        <end position="129"/>
    </location>
</feature>
<accession>A0A7S0KL07</accession>
<evidence type="ECO:0000313" key="3">
    <source>
        <dbReference type="EMBL" id="CAD8582918.1"/>
    </source>
</evidence>
<feature type="compositionally biased region" description="Acidic residues" evidence="2">
    <location>
        <begin position="1"/>
        <end position="19"/>
    </location>
</feature>
<feature type="region of interest" description="Disordered" evidence="2">
    <location>
        <begin position="85"/>
        <end position="129"/>
    </location>
</feature>
<evidence type="ECO:0000256" key="2">
    <source>
        <dbReference type="SAM" id="MobiDB-lite"/>
    </source>
</evidence>
<name>A0A7S0KL07_9CHLO</name>
<gene>
    <name evidence="3" type="ORF">OMED0929_LOCUS4110</name>
</gene>